<sequence>MSVSDRAPDDDDDIRFEAMGDLSKASNRLLVGDLRLSSPPSGQGAGGGARIRDRRVNAYLRADSLVTVPLCILWVIYPFSSHKEENAYDKKNHNDQQSYYMLYDLQRSID</sequence>
<keyword evidence="1" id="KW-1133">Transmembrane helix</keyword>
<keyword evidence="1" id="KW-0812">Transmembrane</keyword>
<dbReference type="Proteomes" id="UP000735302">
    <property type="component" value="Unassembled WGS sequence"/>
</dbReference>
<feature type="transmembrane region" description="Helical" evidence="1">
    <location>
        <begin position="58"/>
        <end position="77"/>
    </location>
</feature>
<evidence type="ECO:0000313" key="3">
    <source>
        <dbReference type="Proteomes" id="UP000735302"/>
    </source>
</evidence>
<protein>
    <submittedName>
        <fullName evidence="2">Uncharacterized protein</fullName>
    </submittedName>
</protein>
<name>A0AAV4A839_9GAST</name>
<dbReference type="EMBL" id="BLXT01003725">
    <property type="protein sequence ID" value="GFO03427.1"/>
    <property type="molecule type" value="Genomic_DNA"/>
</dbReference>
<gene>
    <name evidence="2" type="ORF">PoB_002993200</name>
</gene>
<organism evidence="2 3">
    <name type="scientific">Plakobranchus ocellatus</name>
    <dbReference type="NCBI Taxonomy" id="259542"/>
    <lineage>
        <taxon>Eukaryota</taxon>
        <taxon>Metazoa</taxon>
        <taxon>Spiralia</taxon>
        <taxon>Lophotrochozoa</taxon>
        <taxon>Mollusca</taxon>
        <taxon>Gastropoda</taxon>
        <taxon>Heterobranchia</taxon>
        <taxon>Euthyneura</taxon>
        <taxon>Panpulmonata</taxon>
        <taxon>Sacoglossa</taxon>
        <taxon>Placobranchoidea</taxon>
        <taxon>Plakobranchidae</taxon>
        <taxon>Plakobranchus</taxon>
    </lineage>
</organism>
<keyword evidence="1" id="KW-0472">Membrane</keyword>
<accession>A0AAV4A839</accession>
<dbReference type="AlphaFoldDB" id="A0AAV4A839"/>
<comment type="caution">
    <text evidence="2">The sequence shown here is derived from an EMBL/GenBank/DDBJ whole genome shotgun (WGS) entry which is preliminary data.</text>
</comment>
<reference evidence="2 3" key="1">
    <citation type="journal article" date="2021" name="Elife">
        <title>Chloroplast acquisition without the gene transfer in kleptoplastic sea slugs, Plakobranchus ocellatus.</title>
        <authorList>
            <person name="Maeda T."/>
            <person name="Takahashi S."/>
            <person name="Yoshida T."/>
            <person name="Shimamura S."/>
            <person name="Takaki Y."/>
            <person name="Nagai Y."/>
            <person name="Toyoda A."/>
            <person name="Suzuki Y."/>
            <person name="Arimoto A."/>
            <person name="Ishii H."/>
            <person name="Satoh N."/>
            <person name="Nishiyama T."/>
            <person name="Hasebe M."/>
            <person name="Maruyama T."/>
            <person name="Minagawa J."/>
            <person name="Obokata J."/>
            <person name="Shigenobu S."/>
        </authorList>
    </citation>
    <scope>NUCLEOTIDE SEQUENCE [LARGE SCALE GENOMIC DNA]</scope>
</reference>
<evidence type="ECO:0000256" key="1">
    <source>
        <dbReference type="SAM" id="Phobius"/>
    </source>
</evidence>
<evidence type="ECO:0000313" key="2">
    <source>
        <dbReference type="EMBL" id="GFO03427.1"/>
    </source>
</evidence>
<keyword evidence="3" id="KW-1185">Reference proteome</keyword>
<proteinExistence type="predicted"/>